<keyword evidence="2" id="KW-0472">Membrane</keyword>
<dbReference type="Proteomes" id="UP000257080">
    <property type="component" value="Unassembled WGS sequence"/>
</dbReference>
<reference evidence="4 5" key="1">
    <citation type="submission" date="2017-04" db="EMBL/GenBank/DDBJ databases">
        <title>Comparative genome analysis of Subtercola boreus.</title>
        <authorList>
            <person name="Cho Y.-J."/>
            <person name="Cho A."/>
            <person name="Kim O.-S."/>
            <person name="Lee J.-I."/>
        </authorList>
    </citation>
    <scope>NUCLEOTIDE SEQUENCE [LARGE SCALE GENOMIC DNA]</scope>
    <source>
        <strain evidence="4 5">P28004</strain>
    </source>
</reference>
<keyword evidence="2" id="KW-1133">Transmembrane helix</keyword>
<proteinExistence type="predicted"/>
<evidence type="ECO:0000256" key="1">
    <source>
        <dbReference type="SAM" id="MobiDB-lite"/>
    </source>
</evidence>
<comment type="caution">
    <text evidence="4">The sequence shown here is derived from an EMBL/GenBank/DDBJ whole genome shotgun (WGS) entry which is preliminary data.</text>
</comment>
<gene>
    <name evidence="4" type="ORF">B7R25_15175</name>
</gene>
<accession>A0A3E0W6A1</accession>
<evidence type="ECO:0000256" key="2">
    <source>
        <dbReference type="SAM" id="Phobius"/>
    </source>
</evidence>
<feature type="compositionally biased region" description="Low complexity" evidence="1">
    <location>
        <begin position="185"/>
        <end position="198"/>
    </location>
</feature>
<name>A0A3E0W6A1_9MICO</name>
<dbReference type="OrthoDB" id="5073374at2"/>
<protein>
    <recommendedName>
        <fullName evidence="3">DUF4190 domain-containing protein</fullName>
    </recommendedName>
</protein>
<dbReference type="InterPro" id="IPR025241">
    <property type="entry name" value="DUF4190"/>
</dbReference>
<sequence>MRPSGGFLESRDDGRAGGSSCRRPAGLLTFTTLGGLCFAEPTTRVSGVYLLPRAAAPYRVLVTNLIGPAPAAPAPQPPQPSPPAPYFNTLAIVSLVSAFFVSLVAVITGHVALVQIRRTGERGHTAALVGVILGYLGIGFWLVVAVVVIVGSVIGAASGLHFPGLPGPAGTPRSFATVAPTAPPGSSSGSDSGSASGGDLSFDDGRDVLAAATPQISDGMLGDRDWALSIPKADGTWGYASKDGTCSVTFHQGDLDAAVAVDSTDDLATTNSYLGLITGEGADLVDQKGKNDSLALGQPDAGTFVETRGLSRTDADGKPHITVARAFAVPKKGVSIDVTCTTQDKTVDGYNHVLSRTGLIIS</sequence>
<feature type="transmembrane region" description="Helical" evidence="2">
    <location>
        <begin position="90"/>
        <end position="114"/>
    </location>
</feature>
<dbReference type="EMBL" id="NBXE01000035">
    <property type="protein sequence ID" value="RFA24902.1"/>
    <property type="molecule type" value="Genomic_DNA"/>
</dbReference>
<dbReference type="AlphaFoldDB" id="A0A3E0W6A1"/>
<evidence type="ECO:0000313" key="4">
    <source>
        <dbReference type="EMBL" id="RFA24902.1"/>
    </source>
</evidence>
<dbReference type="Pfam" id="PF13828">
    <property type="entry name" value="DUF4190"/>
    <property type="match status" value="1"/>
</dbReference>
<evidence type="ECO:0000259" key="3">
    <source>
        <dbReference type="Pfam" id="PF13828"/>
    </source>
</evidence>
<organism evidence="4 5">
    <name type="scientific">Subtercola boreus</name>
    <dbReference type="NCBI Taxonomy" id="120213"/>
    <lineage>
        <taxon>Bacteria</taxon>
        <taxon>Bacillati</taxon>
        <taxon>Actinomycetota</taxon>
        <taxon>Actinomycetes</taxon>
        <taxon>Micrococcales</taxon>
        <taxon>Microbacteriaceae</taxon>
        <taxon>Subtercola</taxon>
    </lineage>
</organism>
<feature type="transmembrane region" description="Helical" evidence="2">
    <location>
        <begin position="126"/>
        <end position="154"/>
    </location>
</feature>
<feature type="region of interest" description="Disordered" evidence="1">
    <location>
        <begin position="173"/>
        <end position="198"/>
    </location>
</feature>
<keyword evidence="2" id="KW-0812">Transmembrane</keyword>
<evidence type="ECO:0000313" key="5">
    <source>
        <dbReference type="Proteomes" id="UP000257080"/>
    </source>
</evidence>
<feature type="domain" description="DUF4190" evidence="3">
    <location>
        <begin position="90"/>
        <end position="143"/>
    </location>
</feature>